<keyword evidence="4 5" id="KW-0472">Membrane</keyword>
<feature type="transmembrane region" description="Helical" evidence="5">
    <location>
        <begin position="24"/>
        <end position="47"/>
    </location>
</feature>
<dbReference type="GO" id="GO:0140359">
    <property type="term" value="F:ABC-type transporter activity"/>
    <property type="evidence" value="ECO:0007669"/>
    <property type="project" value="InterPro"/>
</dbReference>
<feature type="transmembrane region" description="Helical" evidence="5">
    <location>
        <begin position="135"/>
        <end position="154"/>
    </location>
</feature>
<organism evidence="7">
    <name type="scientific">marine sediment metagenome</name>
    <dbReference type="NCBI Taxonomy" id="412755"/>
    <lineage>
        <taxon>unclassified sequences</taxon>
        <taxon>metagenomes</taxon>
        <taxon>ecological metagenomes</taxon>
    </lineage>
</organism>
<keyword evidence="3 5" id="KW-1133">Transmembrane helix</keyword>
<evidence type="ECO:0000313" key="7">
    <source>
        <dbReference type="EMBL" id="GAI50547.1"/>
    </source>
</evidence>
<gene>
    <name evidence="7" type="ORF">S06H3_56168</name>
</gene>
<protein>
    <recommendedName>
        <fullName evidence="6">ABC transmembrane type-2 domain-containing protein</fullName>
    </recommendedName>
</protein>
<dbReference type="InterPro" id="IPR000412">
    <property type="entry name" value="ABC_2_transport"/>
</dbReference>
<dbReference type="PANTHER" id="PTHR43229">
    <property type="entry name" value="NODULATION PROTEIN J"/>
    <property type="match status" value="1"/>
</dbReference>
<dbReference type="InterPro" id="IPR051784">
    <property type="entry name" value="Nod_factor_ABC_transporter"/>
</dbReference>
<dbReference type="InterPro" id="IPR047817">
    <property type="entry name" value="ABC2_TM_bact-type"/>
</dbReference>
<comment type="caution">
    <text evidence="7">The sequence shown here is derived from an EMBL/GenBank/DDBJ whole genome shotgun (WGS) entry which is preliminary data.</text>
</comment>
<name>X1P2M0_9ZZZZ</name>
<reference evidence="7" key="1">
    <citation type="journal article" date="2014" name="Front. Microbiol.">
        <title>High frequency of phylogenetically diverse reductive dehalogenase-homologous genes in deep subseafloor sedimentary metagenomes.</title>
        <authorList>
            <person name="Kawai M."/>
            <person name="Futagami T."/>
            <person name="Toyoda A."/>
            <person name="Takaki Y."/>
            <person name="Nishi S."/>
            <person name="Hori S."/>
            <person name="Arai W."/>
            <person name="Tsubouchi T."/>
            <person name="Morono Y."/>
            <person name="Uchiyama I."/>
            <person name="Ito T."/>
            <person name="Fujiyama A."/>
            <person name="Inagaki F."/>
            <person name="Takami H."/>
        </authorList>
    </citation>
    <scope>NUCLEOTIDE SEQUENCE</scope>
    <source>
        <strain evidence="7">Expedition CK06-06</strain>
    </source>
</reference>
<proteinExistence type="predicted"/>
<dbReference type="AlphaFoldDB" id="X1P2M0"/>
<evidence type="ECO:0000256" key="2">
    <source>
        <dbReference type="ARBA" id="ARBA00022692"/>
    </source>
</evidence>
<evidence type="ECO:0000259" key="6">
    <source>
        <dbReference type="PROSITE" id="PS51012"/>
    </source>
</evidence>
<feature type="non-terminal residue" evidence="7">
    <location>
        <position position="1"/>
    </location>
</feature>
<evidence type="ECO:0000256" key="3">
    <source>
        <dbReference type="ARBA" id="ARBA00022989"/>
    </source>
</evidence>
<dbReference type="PROSITE" id="PS51012">
    <property type="entry name" value="ABC_TM2"/>
    <property type="match status" value="1"/>
</dbReference>
<dbReference type="PRINTS" id="PR00164">
    <property type="entry name" value="ABC2TRNSPORT"/>
</dbReference>
<dbReference type="InterPro" id="IPR013525">
    <property type="entry name" value="ABC2_TM"/>
</dbReference>
<evidence type="ECO:0000256" key="1">
    <source>
        <dbReference type="ARBA" id="ARBA00004141"/>
    </source>
</evidence>
<dbReference type="PIRSF" id="PIRSF006648">
    <property type="entry name" value="DrrB"/>
    <property type="match status" value="1"/>
</dbReference>
<sequence length="225" mass="24047">LIIFGAGFNRIIGTLTPGVDFIKFIYPGIVAMTVLMTSVFSGLSVVWDREFGFLKEVLVAPLSRTGIVLGKAAGGATVATIQGSMMLVLAPIIGIALTPILVIKVVPLLIIISLSLSGLGILVASRMRSQQGFHVVVQLIVFPLIFLSGIFFPVNNVPVWLQIISKVNPLTYGVDAIRQIFLGSTPVVGITVFGHTMTVLEDVMVIAILGVVMILAATWSFNKQE</sequence>
<feature type="domain" description="ABC transmembrane type-2" evidence="6">
    <location>
        <begin position="1"/>
        <end position="224"/>
    </location>
</feature>
<dbReference type="PANTHER" id="PTHR43229:SF2">
    <property type="entry name" value="NODULATION PROTEIN J"/>
    <property type="match status" value="1"/>
</dbReference>
<feature type="transmembrane region" description="Helical" evidence="5">
    <location>
        <begin position="68"/>
        <end position="95"/>
    </location>
</feature>
<keyword evidence="2 5" id="KW-0812">Transmembrane</keyword>
<evidence type="ECO:0000256" key="4">
    <source>
        <dbReference type="ARBA" id="ARBA00023136"/>
    </source>
</evidence>
<dbReference type="Pfam" id="PF01061">
    <property type="entry name" value="ABC2_membrane"/>
    <property type="match status" value="1"/>
</dbReference>
<comment type="subcellular location">
    <subcellularLocation>
        <location evidence="1">Membrane</location>
        <topology evidence="1">Multi-pass membrane protein</topology>
    </subcellularLocation>
</comment>
<accession>X1P2M0</accession>
<evidence type="ECO:0000256" key="5">
    <source>
        <dbReference type="SAM" id="Phobius"/>
    </source>
</evidence>
<dbReference type="GO" id="GO:0043190">
    <property type="term" value="C:ATP-binding cassette (ABC) transporter complex"/>
    <property type="evidence" value="ECO:0007669"/>
    <property type="project" value="InterPro"/>
</dbReference>
<feature type="transmembrane region" description="Helical" evidence="5">
    <location>
        <begin position="203"/>
        <end position="221"/>
    </location>
</feature>
<dbReference type="EMBL" id="BARV01036108">
    <property type="protein sequence ID" value="GAI50547.1"/>
    <property type="molecule type" value="Genomic_DNA"/>
</dbReference>
<feature type="transmembrane region" description="Helical" evidence="5">
    <location>
        <begin position="101"/>
        <end position="123"/>
    </location>
</feature>